<organism evidence="2 3">
    <name type="scientific">Anaerotruncus colihominis</name>
    <dbReference type="NCBI Taxonomy" id="169435"/>
    <lineage>
        <taxon>Bacteria</taxon>
        <taxon>Bacillati</taxon>
        <taxon>Bacillota</taxon>
        <taxon>Clostridia</taxon>
        <taxon>Eubacteriales</taxon>
        <taxon>Oscillospiraceae</taxon>
        <taxon>Anaerotruncus</taxon>
    </lineage>
</organism>
<gene>
    <name evidence="2" type="ORF">ERS852551_02295</name>
</gene>
<dbReference type="AlphaFoldDB" id="A0A174RUA3"/>
<dbReference type="Pfam" id="PF19875">
    <property type="entry name" value="DUF6348"/>
    <property type="match status" value="1"/>
</dbReference>
<dbReference type="PROSITE" id="PS50005">
    <property type="entry name" value="TPR"/>
    <property type="match status" value="1"/>
</dbReference>
<accession>A0A174RUA3</accession>
<dbReference type="InterPro" id="IPR019734">
    <property type="entry name" value="TPR_rpt"/>
</dbReference>
<sequence length="522" mass="58882">MDQAFFDQLDHWHRQEQFQQIIDAIEAIPAEQRGYELTGLLARAYANTGAAGETDPFEKAVSLLRSTEAEGADDPNWHFRMGYALYYLDREEEAIPHLRRVLNLVPDDPETQAFWADCRELLTACHAAVETREITARYESDPLDVHNTLDYLLRVSLHGCLGCENSVEGDHIWCPDWELTITPQIEQITENSIVLNFYLFAPQWGKELFECSVGMGAGPKQALGMACDSFLFSFMQGVGLMERGEQARELETSFAGNAHRWRVYISDVVGMGDSPNLGAPSYYWDILGEHIAKRLGNQKLCYVKIYGAKSGGDVTGECRIDDIKSEELSALVAGLVEQWDVEGFASHKQFFFLRQEAETTLPDAYLGWDGRERLKHKVKTAAELFHACDNQELYDSLPQRLEEALEDPTLAAECYAFLPEICAENAFDEVTYSETVDIAVGNQPAVTCYKNQLADYWPLHHALFTLFEQGAFGEQANVIYQEYISTSAIYNVISQMKKKGTSLKDAQLTALRYQVGGGFEIR</sequence>
<dbReference type="RefSeq" id="WP_055245422.1">
    <property type="nucleotide sequence ID" value="NZ_CABIWA010000005.1"/>
</dbReference>
<dbReference type="EMBL" id="CZBE01000015">
    <property type="protein sequence ID" value="CUP89223.1"/>
    <property type="molecule type" value="Genomic_DNA"/>
</dbReference>
<name>A0A174RUA3_9FIRM</name>
<evidence type="ECO:0000256" key="1">
    <source>
        <dbReference type="PROSITE-ProRule" id="PRU00339"/>
    </source>
</evidence>
<protein>
    <submittedName>
        <fullName evidence="2">Uncharacterized protein</fullName>
    </submittedName>
</protein>
<dbReference type="Proteomes" id="UP000095765">
    <property type="component" value="Unassembled WGS sequence"/>
</dbReference>
<evidence type="ECO:0000313" key="2">
    <source>
        <dbReference type="EMBL" id="CUP89223.1"/>
    </source>
</evidence>
<keyword evidence="1" id="KW-0802">TPR repeat</keyword>
<reference evidence="2 3" key="1">
    <citation type="submission" date="2015-09" db="EMBL/GenBank/DDBJ databases">
        <authorList>
            <consortium name="Pathogen Informatics"/>
        </authorList>
    </citation>
    <scope>NUCLEOTIDE SEQUENCE [LARGE SCALE GENOMIC DNA]</scope>
    <source>
        <strain evidence="2 3">2789STDY5834939</strain>
    </source>
</reference>
<dbReference type="SUPFAM" id="SSF48452">
    <property type="entry name" value="TPR-like"/>
    <property type="match status" value="1"/>
</dbReference>
<dbReference type="InterPro" id="IPR045929">
    <property type="entry name" value="DUF6348"/>
</dbReference>
<dbReference type="Gene3D" id="1.25.40.10">
    <property type="entry name" value="Tetratricopeptide repeat domain"/>
    <property type="match status" value="1"/>
</dbReference>
<dbReference type="OrthoDB" id="305452at2"/>
<feature type="repeat" description="TPR" evidence="1">
    <location>
        <begin position="75"/>
        <end position="108"/>
    </location>
</feature>
<evidence type="ECO:0000313" key="3">
    <source>
        <dbReference type="Proteomes" id="UP000095765"/>
    </source>
</evidence>
<proteinExistence type="predicted"/>
<dbReference type="InterPro" id="IPR011990">
    <property type="entry name" value="TPR-like_helical_dom_sf"/>
</dbReference>